<keyword evidence="1" id="KW-0648">Protein biosynthesis</keyword>
<comment type="caution">
    <text evidence="1">The sequence shown here is derived from an EMBL/GenBank/DDBJ whole genome shotgun (WGS) entry which is preliminary data.</text>
</comment>
<dbReference type="Proteomes" id="UP000237056">
    <property type="component" value="Unassembled WGS sequence"/>
</dbReference>
<dbReference type="AlphaFoldDB" id="A0A2S4N7L8"/>
<dbReference type="EMBL" id="PQNY01000008">
    <property type="protein sequence ID" value="POS01687.1"/>
    <property type="molecule type" value="Genomic_DNA"/>
</dbReference>
<dbReference type="GO" id="GO:0003746">
    <property type="term" value="F:translation elongation factor activity"/>
    <property type="evidence" value="ECO:0007669"/>
    <property type="project" value="UniProtKB-KW"/>
</dbReference>
<name>A0A2S4N7L8_9FLAO</name>
<proteinExistence type="predicted"/>
<dbReference type="OrthoDB" id="667380at2"/>
<evidence type="ECO:0000313" key="1">
    <source>
        <dbReference type="EMBL" id="POS01687.1"/>
    </source>
</evidence>
<dbReference type="RefSeq" id="WP_103726021.1">
    <property type="nucleotide sequence ID" value="NZ_PQNY01000008.1"/>
</dbReference>
<gene>
    <name evidence="1" type="ORF">Q361_10811</name>
</gene>
<accession>A0A2S4N7L8</accession>
<protein>
    <submittedName>
        <fullName evidence="1">GreA/GreB family transcription elongation factor</fullName>
    </submittedName>
</protein>
<keyword evidence="1" id="KW-0251">Elongation factor</keyword>
<evidence type="ECO:0000313" key="2">
    <source>
        <dbReference type="Proteomes" id="UP000237056"/>
    </source>
</evidence>
<reference evidence="1 2" key="1">
    <citation type="submission" date="2018-01" db="EMBL/GenBank/DDBJ databases">
        <title>Genomic Encyclopedia of Type Strains, Phase I: the one thousand microbial genomes (KMG-I) project.</title>
        <authorList>
            <person name="Goeker M."/>
        </authorList>
    </citation>
    <scope>NUCLEOTIDE SEQUENCE [LARGE SCALE GENOMIC DNA]</scope>
    <source>
        <strain evidence="1 2">DSM 17960</strain>
    </source>
</reference>
<keyword evidence="2" id="KW-1185">Reference proteome</keyword>
<sequence>MKEKIVQQHLLLLQDKEDVFRDMILGLTIDAQNDAKGSAGDKHETALSMMHLEQEKLTKKLQEIIAQKSILQHIDRTKKHNKIALGSLVKANTIWLFVSAALPKIEIDTHVIISLSPNSPLGLELMGKTTGDEFKINNTPYKIVSVE</sequence>
<organism evidence="1 2">
    <name type="scientific">Flavobacterium croceum DSM 17960</name>
    <dbReference type="NCBI Taxonomy" id="1121886"/>
    <lineage>
        <taxon>Bacteria</taxon>
        <taxon>Pseudomonadati</taxon>
        <taxon>Bacteroidota</taxon>
        <taxon>Flavobacteriia</taxon>
        <taxon>Flavobacteriales</taxon>
        <taxon>Flavobacteriaceae</taxon>
        <taxon>Flavobacterium</taxon>
    </lineage>
</organism>